<keyword evidence="7" id="KW-0819">tRNA processing</keyword>
<dbReference type="Pfam" id="PF05625">
    <property type="entry name" value="PAXNEB"/>
    <property type="match status" value="1"/>
</dbReference>
<accession>A0AAD8E371</accession>
<feature type="compositionally biased region" description="Gly residues" evidence="9">
    <location>
        <begin position="99"/>
        <end position="108"/>
    </location>
</feature>
<evidence type="ECO:0000256" key="5">
    <source>
        <dbReference type="ARBA" id="ARBA00020265"/>
    </source>
</evidence>
<dbReference type="Gene3D" id="3.40.50.300">
    <property type="entry name" value="P-loop containing nucleotide triphosphate hydrolases"/>
    <property type="match status" value="1"/>
</dbReference>
<evidence type="ECO:0000256" key="4">
    <source>
        <dbReference type="ARBA" id="ARBA00007573"/>
    </source>
</evidence>
<sequence length="108" mass="12107">NESIVKRCEHLCDISVRLESFAGSEKETNPVYKDYHGLFHINKLSAINTLAPHIPESIDLAFKLKRRKFLIEKLHLPPELQESVQREQDDLASGSAVSCGGGTSKLDF</sequence>
<reference evidence="10" key="1">
    <citation type="journal article" date="2023" name="IScience">
        <title>Live-bearing cockroach genome reveals convergent evolutionary mechanisms linked to viviparity in insects and beyond.</title>
        <authorList>
            <person name="Fouks B."/>
            <person name="Harrison M.C."/>
            <person name="Mikhailova A.A."/>
            <person name="Marchal E."/>
            <person name="English S."/>
            <person name="Carruthers M."/>
            <person name="Jennings E.C."/>
            <person name="Chiamaka E.L."/>
            <person name="Frigard R.A."/>
            <person name="Pippel M."/>
            <person name="Attardo G.M."/>
            <person name="Benoit J.B."/>
            <person name="Bornberg-Bauer E."/>
            <person name="Tobe S.S."/>
        </authorList>
    </citation>
    <scope>NUCLEOTIDE SEQUENCE</scope>
    <source>
        <strain evidence="10">Stay&amp;Tobe</strain>
    </source>
</reference>
<gene>
    <name evidence="10" type="ORF">L9F63_025759</name>
</gene>
<organism evidence="10 11">
    <name type="scientific">Diploptera punctata</name>
    <name type="common">Pacific beetle cockroach</name>
    <dbReference type="NCBI Taxonomy" id="6984"/>
    <lineage>
        <taxon>Eukaryota</taxon>
        <taxon>Metazoa</taxon>
        <taxon>Ecdysozoa</taxon>
        <taxon>Arthropoda</taxon>
        <taxon>Hexapoda</taxon>
        <taxon>Insecta</taxon>
        <taxon>Pterygota</taxon>
        <taxon>Neoptera</taxon>
        <taxon>Polyneoptera</taxon>
        <taxon>Dictyoptera</taxon>
        <taxon>Blattodea</taxon>
        <taxon>Blaberoidea</taxon>
        <taxon>Blaberidae</taxon>
        <taxon>Diplopterinae</taxon>
        <taxon>Diploptera</taxon>
    </lineage>
</organism>
<dbReference type="GO" id="GO:0005737">
    <property type="term" value="C:cytoplasm"/>
    <property type="evidence" value="ECO:0007669"/>
    <property type="project" value="UniProtKB-SubCell"/>
</dbReference>
<reference evidence="10" key="2">
    <citation type="submission" date="2023-05" db="EMBL/GenBank/DDBJ databases">
        <authorList>
            <person name="Fouks B."/>
        </authorList>
    </citation>
    <scope>NUCLEOTIDE SEQUENCE</scope>
    <source>
        <strain evidence="10">Stay&amp;Tobe</strain>
        <tissue evidence="10">Testes</tissue>
    </source>
</reference>
<evidence type="ECO:0000313" key="11">
    <source>
        <dbReference type="Proteomes" id="UP001233999"/>
    </source>
</evidence>
<comment type="pathway">
    <text evidence="3">tRNA modification; 5-methoxycarbonylmethyl-2-thiouridine-tRNA biosynthesis.</text>
</comment>
<comment type="similarity">
    <text evidence="4">Belongs to the ELP4 family.</text>
</comment>
<dbReference type="Proteomes" id="UP001233999">
    <property type="component" value="Unassembled WGS sequence"/>
</dbReference>
<keyword evidence="6" id="KW-0963">Cytoplasm</keyword>
<proteinExistence type="inferred from homology"/>
<dbReference type="AlphaFoldDB" id="A0AAD8E371"/>
<evidence type="ECO:0000256" key="9">
    <source>
        <dbReference type="SAM" id="MobiDB-lite"/>
    </source>
</evidence>
<dbReference type="InterPro" id="IPR027417">
    <property type="entry name" value="P-loop_NTPase"/>
</dbReference>
<comment type="subcellular location">
    <subcellularLocation>
        <location evidence="2">Cytoplasm</location>
    </subcellularLocation>
    <subcellularLocation>
        <location evidence="1">Nucleus</location>
    </subcellularLocation>
</comment>
<evidence type="ECO:0000313" key="10">
    <source>
        <dbReference type="EMBL" id="KAJ9575291.1"/>
    </source>
</evidence>
<feature type="region of interest" description="Disordered" evidence="9">
    <location>
        <begin position="84"/>
        <end position="108"/>
    </location>
</feature>
<evidence type="ECO:0000256" key="1">
    <source>
        <dbReference type="ARBA" id="ARBA00004123"/>
    </source>
</evidence>
<evidence type="ECO:0000256" key="3">
    <source>
        <dbReference type="ARBA" id="ARBA00005043"/>
    </source>
</evidence>
<comment type="caution">
    <text evidence="10">The sequence shown here is derived from an EMBL/GenBank/DDBJ whole genome shotgun (WGS) entry which is preliminary data.</text>
</comment>
<feature type="non-terminal residue" evidence="10">
    <location>
        <position position="108"/>
    </location>
</feature>
<dbReference type="PANTHER" id="PTHR12896:SF1">
    <property type="entry name" value="ELONGATOR COMPLEX PROTEIN 4"/>
    <property type="match status" value="1"/>
</dbReference>
<evidence type="ECO:0000256" key="8">
    <source>
        <dbReference type="ARBA" id="ARBA00023242"/>
    </source>
</evidence>
<dbReference type="GO" id="GO:0033588">
    <property type="term" value="C:elongator holoenzyme complex"/>
    <property type="evidence" value="ECO:0007669"/>
    <property type="project" value="InterPro"/>
</dbReference>
<keyword evidence="11" id="KW-1185">Reference proteome</keyword>
<dbReference type="GO" id="GO:0002098">
    <property type="term" value="P:tRNA wobble uridine modification"/>
    <property type="evidence" value="ECO:0007669"/>
    <property type="project" value="InterPro"/>
</dbReference>
<protein>
    <recommendedName>
        <fullName evidence="5">Elongator complex protein 4</fullName>
    </recommendedName>
</protein>
<keyword evidence="8" id="KW-0539">Nucleus</keyword>
<name>A0AAD8E371_DIPPU</name>
<dbReference type="EMBL" id="JASPKZ010010042">
    <property type="protein sequence ID" value="KAJ9575291.1"/>
    <property type="molecule type" value="Genomic_DNA"/>
</dbReference>
<dbReference type="GO" id="GO:0008023">
    <property type="term" value="C:transcription elongation factor complex"/>
    <property type="evidence" value="ECO:0007669"/>
    <property type="project" value="TreeGrafter"/>
</dbReference>
<evidence type="ECO:0000256" key="7">
    <source>
        <dbReference type="ARBA" id="ARBA00022694"/>
    </source>
</evidence>
<dbReference type="InterPro" id="IPR008728">
    <property type="entry name" value="Elongator_complex_protein_4"/>
</dbReference>
<evidence type="ECO:0000256" key="6">
    <source>
        <dbReference type="ARBA" id="ARBA00022490"/>
    </source>
</evidence>
<evidence type="ECO:0000256" key="2">
    <source>
        <dbReference type="ARBA" id="ARBA00004496"/>
    </source>
</evidence>
<dbReference type="PANTHER" id="PTHR12896">
    <property type="entry name" value="PAX6 NEIGHBOR PROTEIN PAXNEB"/>
    <property type="match status" value="1"/>
</dbReference>